<dbReference type="Pfam" id="PF13519">
    <property type="entry name" value="VWA_2"/>
    <property type="match status" value="1"/>
</dbReference>
<gene>
    <name evidence="3" type="ORF">ENK01_01180</name>
</gene>
<dbReference type="InterPro" id="IPR002035">
    <property type="entry name" value="VWF_A"/>
</dbReference>
<name>A0A7V5NWF6_9PROT</name>
<feature type="signal peptide" evidence="1">
    <location>
        <begin position="1"/>
        <end position="23"/>
    </location>
</feature>
<dbReference type="InterPro" id="IPR036465">
    <property type="entry name" value="vWFA_dom_sf"/>
</dbReference>
<protein>
    <submittedName>
        <fullName evidence="3">VWA domain-containing protein</fullName>
    </submittedName>
</protein>
<comment type="caution">
    <text evidence="3">The sequence shown here is derived from an EMBL/GenBank/DDBJ whole genome shotgun (WGS) entry which is preliminary data.</text>
</comment>
<dbReference type="Gene3D" id="3.40.50.410">
    <property type="entry name" value="von Willebrand factor, type A domain"/>
    <property type="match status" value="1"/>
</dbReference>
<dbReference type="Proteomes" id="UP000885806">
    <property type="component" value="Unassembled WGS sequence"/>
</dbReference>
<proteinExistence type="predicted"/>
<dbReference type="EMBL" id="DROP01000080">
    <property type="protein sequence ID" value="HHI88539.1"/>
    <property type="molecule type" value="Genomic_DNA"/>
</dbReference>
<evidence type="ECO:0000313" key="3">
    <source>
        <dbReference type="EMBL" id="HHI88539.1"/>
    </source>
</evidence>
<reference evidence="3" key="1">
    <citation type="journal article" date="2020" name="mSystems">
        <title>Genome- and Community-Level Interaction Insights into Carbon Utilization and Element Cycling Functions of Hydrothermarchaeota in Hydrothermal Sediment.</title>
        <authorList>
            <person name="Zhou Z."/>
            <person name="Liu Y."/>
            <person name="Xu W."/>
            <person name="Pan J."/>
            <person name="Luo Z.H."/>
            <person name="Li M."/>
        </authorList>
    </citation>
    <scope>NUCLEOTIDE SEQUENCE [LARGE SCALE GENOMIC DNA]</scope>
    <source>
        <strain evidence="3">HyVt-538</strain>
    </source>
</reference>
<organism evidence="3">
    <name type="scientific">Hellea balneolensis</name>
    <dbReference type="NCBI Taxonomy" id="287478"/>
    <lineage>
        <taxon>Bacteria</taxon>
        <taxon>Pseudomonadati</taxon>
        <taxon>Pseudomonadota</taxon>
        <taxon>Alphaproteobacteria</taxon>
        <taxon>Maricaulales</taxon>
        <taxon>Robiginitomaculaceae</taxon>
        <taxon>Hellea</taxon>
    </lineage>
</organism>
<accession>A0A7V5NWF6</accession>
<dbReference type="SMART" id="SM00327">
    <property type="entry name" value="VWA"/>
    <property type="match status" value="1"/>
</dbReference>
<dbReference type="SUPFAM" id="SSF53300">
    <property type="entry name" value="vWA-like"/>
    <property type="match status" value="1"/>
</dbReference>
<dbReference type="AlphaFoldDB" id="A0A7V5NWF6"/>
<evidence type="ECO:0000256" key="1">
    <source>
        <dbReference type="SAM" id="SignalP"/>
    </source>
</evidence>
<feature type="chain" id="PRO_5030846378" evidence="1">
    <location>
        <begin position="24"/>
        <end position="473"/>
    </location>
</feature>
<keyword evidence="1" id="KW-0732">Signal</keyword>
<dbReference type="PROSITE" id="PS50234">
    <property type="entry name" value="VWFA"/>
    <property type="match status" value="1"/>
</dbReference>
<evidence type="ECO:0000259" key="2">
    <source>
        <dbReference type="PROSITE" id="PS50234"/>
    </source>
</evidence>
<sequence length="473" mass="51640">MRKFGVLVGVLLPLFLVALPVLAQDKSSSQKTEVQGKTIIVFDASGSMWGQIDGKPKISIAREVFDGVLAGWNKEQPLGLIAYGHRRKGDCSDIEEILPPGKVDPQRFKKTLAAINPKGKTPISKAVRMAAEKLKYEENKATVILITDGLETCNADPCATAAELEKLGVDFTTHVIGFDVKKEESEKLRCIAENTGGQYFTAATAAELTGAMNKVAKVAAQPYNLILHAREVKDGPELKDGISWTIWAIEDGKVADKLTTFSYGAPGRFSLAPGDWRIRGEKGNAVAYKDVTIKKDEPLEVTLLLGSGKLKVRGRLSDKAEGDIGDWWIYPIRDGKVAKKSLSFSFSSPETFTLPAGRYRVWGKEGDATASKEVEVKAGETTDVTVVFDAGRLTVRGRLGRDGKKDIGDWWIYPIHDGKVANKSLSFSFSSPKTFTLNAGRYRVWGKEGDATASKDVEVKAGKTTDVTLYFKK</sequence>
<feature type="domain" description="VWFA" evidence="2">
    <location>
        <begin position="37"/>
        <end position="215"/>
    </location>
</feature>